<evidence type="ECO:0000313" key="2">
    <source>
        <dbReference type="EMBL" id="KYF49951.1"/>
    </source>
</evidence>
<reference evidence="2 3" key="1">
    <citation type="submission" date="2014-02" db="EMBL/GenBank/DDBJ databases">
        <title>The small core and large imbalanced accessory genome model reveals a collaborative survival strategy of Sorangium cellulosum strains in nature.</title>
        <authorList>
            <person name="Han K."/>
            <person name="Peng R."/>
            <person name="Blom J."/>
            <person name="Li Y.-Z."/>
        </authorList>
    </citation>
    <scope>NUCLEOTIDE SEQUENCE [LARGE SCALE GENOMIC DNA]</scope>
    <source>
        <strain evidence="2 3">So0157-25</strain>
    </source>
</reference>
<feature type="domain" description="Putative restriction endonuclease" evidence="1">
    <location>
        <begin position="13"/>
        <end position="184"/>
    </location>
</feature>
<dbReference type="InterPro" id="IPR011335">
    <property type="entry name" value="Restrct_endonuc-II-like"/>
</dbReference>
<dbReference type="Pfam" id="PF05685">
    <property type="entry name" value="Uma2"/>
    <property type="match status" value="1"/>
</dbReference>
<proteinExistence type="predicted"/>
<dbReference type="PANTHER" id="PTHR34107">
    <property type="entry name" value="SLL0198 PROTEIN-RELATED"/>
    <property type="match status" value="1"/>
</dbReference>
<dbReference type="Gene3D" id="3.90.1570.10">
    <property type="entry name" value="tt1808, chain A"/>
    <property type="match status" value="1"/>
</dbReference>
<evidence type="ECO:0000313" key="3">
    <source>
        <dbReference type="Proteomes" id="UP000075420"/>
    </source>
</evidence>
<dbReference type="InterPro" id="IPR012296">
    <property type="entry name" value="Nuclease_put_TT1808"/>
</dbReference>
<accession>A0A150P314</accession>
<protein>
    <recommendedName>
        <fullName evidence="1">Putative restriction endonuclease domain-containing protein</fullName>
    </recommendedName>
</protein>
<dbReference type="AlphaFoldDB" id="A0A150P314"/>
<dbReference type="SUPFAM" id="SSF52980">
    <property type="entry name" value="Restriction endonuclease-like"/>
    <property type="match status" value="1"/>
</dbReference>
<dbReference type="InterPro" id="IPR008538">
    <property type="entry name" value="Uma2"/>
</dbReference>
<name>A0A150P314_SORCE</name>
<gene>
    <name evidence="2" type="ORF">BE08_32400</name>
</gene>
<evidence type="ECO:0000259" key="1">
    <source>
        <dbReference type="Pfam" id="PF05685"/>
    </source>
</evidence>
<organism evidence="2 3">
    <name type="scientific">Sorangium cellulosum</name>
    <name type="common">Polyangium cellulosum</name>
    <dbReference type="NCBI Taxonomy" id="56"/>
    <lineage>
        <taxon>Bacteria</taxon>
        <taxon>Pseudomonadati</taxon>
        <taxon>Myxococcota</taxon>
        <taxon>Polyangia</taxon>
        <taxon>Polyangiales</taxon>
        <taxon>Polyangiaceae</taxon>
        <taxon>Sorangium</taxon>
    </lineage>
</organism>
<dbReference type="Proteomes" id="UP000075420">
    <property type="component" value="Unassembled WGS sequence"/>
</dbReference>
<dbReference type="PANTHER" id="PTHR34107:SF4">
    <property type="entry name" value="SLL1222 PROTEIN"/>
    <property type="match status" value="1"/>
</dbReference>
<sequence length="196" mass="22257">MSTAPKTAPATIADLLAIPEPERFHEIIGGDLVRKAMPSPRHGSSQARLTIRLGGPYDRRPGGRWPGGWRFLTETEVRFEDSEVYRPDVAGWRRERLPELPGESPILVRPDWVCEILSPSNERNDVVKKMRTYKRSAVPHYWLIDPIAETLIVYRWTEDGYLLVLDAEGEERVHAEPFEAVGFSVHGLLDGDDDDD</sequence>
<comment type="caution">
    <text evidence="2">The sequence shown here is derived from an EMBL/GenBank/DDBJ whole genome shotgun (WGS) entry which is preliminary data.</text>
</comment>
<dbReference type="EMBL" id="JELY01003301">
    <property type="protein sequence ID" value="KYF49951.1"/>
    <property type="molecule type" value="Genomic_DNA"/>
</dbReference>
<dbReference type="CDD" id="cd06260">
    <property type="entry name" value="DUF820-like"/>
    <property type="match status" value="1"/>
</dbReference>